<dbReference type="InterPro" id="IPR037523">
    <property type="entry name" value="VOC_core"/>
</dbReference>
<reference evidence="2 3" key="1">
    <citation type="submission" date="2016-10" db="EMBL/GenBank/DDBJ databases">
        <authorList>
            <person name="de Groot N.N."/>
        </authorList>
    </citation>
    <scope>NUCLEOTIDE SEQUENCE [LARGE SCALE GENOMIC DNA]</scope>
    <source>
        <strain evidence="2 3">GAS232</strain>
    </source>
</reference>
<feature type="domain" description="VOC" evidence="1">
    <location>
        <begin position="10"/>
        <end position="137"/>
    </location>
</feature>
<dbReference type="EMBL" id="LT629690">
    <property type="protein sequence ID" value="SDE65228.1"/>
    <property type="molecule type" value="Genomic_DNA"/>
</dbReference>
<evidence type="ECO:0000313" key="2">
    <source>
        <dbReference type="EMBL" id="SDE65228.1"/>
    </source>
</evidence>
<dbReference type="RefSeq" id="WP_083343385.1">
    <property type="nucleotide sequence ID" value="NZ_LT629690.1"/>
</dbReference>
<dbReference type="InterPro" id="IPR004360">
    <property type="entry name" value="Glyas_Fos-R_dOase_dom"/>
</dbReference>
<accession>A0A1G7ENG2</accession>
<feature type="domain" description="VOC" evidence="1">
    <location>
        <begin position="154"/>
        <end position="278"/>
    </location>
</feature>
<sequence length="327" mass="36004">MATERAKIQGLHHVTAIASDPQRNLDFYTQVLGLRLVKKTVNFDDPGTYHFYFGDDAGTPGTILTFFPWPGARRGLAGAGEVTHTAFSVPTVSIPYWEKRLTDEGVLVEHTGLRFNGAEDVLTFADPDGMKLEIVGHVDAPAATQAPRYADVPAEHSIRGFFGVTMLHRSEKATADTLAWMGFAETGRDGNRIRYASPEGAALGNHIDVLVNPNAGYGRSGAGSVHHIAFRTPNDESQLAWREEILKHLPVTTVQDRDYFHSIYFREPGGVLFEMATDEPGFAIDEPIETLGEALRVPKMHQGLLDQIERRLIPVELKQSSKTVVTA</sequence>
<protein>
    <submittedName>
        <fullName evidence="2">Glyoxalase family protein</fullName>
    </submittedName>
</protein>
<dbReference type="OrthoDB" id="9785698at2"/>
<evidence type="ECO:0000259" key="1">
    <source>
        <dbReference type="PROSITE" id="PS51819"/>
    </source>
</evidence>
<dbReference type="InterPro" id="IPR029068">
    <property type="entry name" value="Glyas_Bleomycin-R_OHBP_Dase"/>
</dbReference>
<dbReference type="AlphaFoldDB" id="A0A1G7ENG2"/>
<dbReference type="InterPro" id="IPR052537">
    <property type="entry name" value="Extradiol_RC_dioxygenase"/>
</dbReference>
<organism evidence="2 3">
    <name type="scientific">Terriglobus roseus</name>
    <dbReference type="NCBI Taxonomy" id="392734"/>
    <lineage>
        <taxon>Bacteria</taxon>
        <taxon>Pseudomonadati</taxon>
        <taxon>Acidobacteriota</taxon>
        <taxon>Terriglobia</taxon>
        <taxon>Terriglobales</taxon>
        <taxon>Acidobacteriaceae</taxon>
        <taxon>Terriglobus</taxon>
    </lineage>
</organism>
<dbReference type="Proteomes" id="UP000182427">
    <property type="component" value="Chromosome I"/>
</dbReference>
<evidence type="ECO:0000313" key="3">
    <source>
        <dbReference type="Proteomes" id="UP000182427"/>
    </source>
</evidence>
<dbReference type="PANTHER" id="PTHR36110:SF2">
    <property type="entry name" value="RING-CLEAVING DIOXYGENASE MHQE-RELATED"/>
    <property type="match status" value="1"/>
</dbReference>
<name>A0A1G7ENG2_9BACT</name>
<keyword evidence="3" id="KW-1185">Reference proteome</keyword>
<dbReference type="Gene3D" id="3.10.180.10">
    <property type="entry name" value="2,3-Dihydroxybiphenyl 1,2-Dioxygenase, domain 1"/>
    <property type="match status" value="2"/>
</dbReference>
<gene>
    <name evidence="2" type="ORF">SAMN05444167_0045</name>
</gene>
<dbReference type="PANTHER" id="PTHR36110">
    <property type="entry name" value="RING-CLEAVING DIOXYGENASE MHQE-RELATED"/>
    <property type="match status" value="1"/>
</dbReference>
<dbReference type="PROSITE" id="PS51819">
    <property type="entry name" value="VOC"/>
    <property type="match status" value="2"/>
</dbReference>
<dbReference type="SUPFAM" id="SSF54593">
    <property type="entry name" value="Glyoxalase/Bleomycin resistance protein/Dihydroxybiphenyl dioxygenase"/>
    <property type="match status" value="1"/>
</dbReference>
<dbReference type="Pfam" id="PF00903">
    <property type="entry name" value="Glyoxalase"/>
    <property type="match status" value="2"/>
</dbReference>
<proteinExistence type="predicted"/>